<dbReference type="InterPro" id="IPR019026">
    <property type="entry name" value="Peptidase_M64_IgA"/>
</dbReference>
<dbReference type="Pfam" id="PF16217">
    <property type="entry name" value="M64_N"/>
    <property type="match status" value="1"/>
</dbReference>
<dbReference type="RefSeq" id="WP_338391443.1">
    <property type="nucleotide sequence ID" value="NZ_AP025314.1"/>
</dbReference>
<organism evidence="2 3">
    <name type="scientific">Fulvitalea axinellae</name>
    <dbReference type="NCBI Taxonomy" id="1182444"/>
    <lineage>
        <taxon>Bacteria</taxon>
        <taxon>Pseudomonadati</taxon>
        <taxon>Bacteroidota</taxon>
        <taxon>Cytophagia</taxon>
        <taxon>Cytophagales</taxon>
        <taxon>Persicobacteraceae</taxon>
        <taxon>Fulvitalea</taxon>
    </lineage>
</organism>
<name>A0AAU9CSB8_9BACT</name>
<accession>A0AAU9CSB8</accession>
<dbReference type="KEGG" id="fax:FUAX_22890"/>
<feature type="domain" description="Peptidase M64 N-terminal" evidence="1">
    <location>
        <begin position="26"/>
        <end position="144"/>
    </location>
</feature>
<proteinExistence type="predicted"/>
<dbReference type="Gene3D" id="2.60.40.3250">
    <property type="entry name" value="Peptidase M64, N-terminal domain"/>
    <property type="match status" value="1"/>
</dbReference>
<protein>
    <recommendedName>
        <fullName evidence="1">Peptidase M64 N-terminal domain-containing protein</fullName>
    </recommendedName>
</protein>
<dbReference type="InterPro" id="IPR038171">
    <property type="entry name" value="M64_N_sf"/>
</dbReference>
<sequence length="432" mass="50138">MKYIYALLLIISNCWIGQNACAQGQYEKYFENYTLRLDYTQAGNSESQIVNFEQLRKEAEWAGPRKNLIDPFNYGQYRLMVYDSATQKLIFSRGYSTLFREWLDTPEATMRNRNFYETVVMPFPKNAVIVSIEKRQRDQTFKEIMRESIDPKSIYINKEQALQFPIKSVVDNGSPTEKIDVVVIPEGYTKSELGKFESDTRRFIDDFFETEPFKNHSKDFNFHLVMIPSEESGTDIPGKGIWKNTALNTSFYTFESERYLTTQDIKRVRDVAGLAPYDQIYILVNTEKYGGGGVYNYYNLCSSDHQQSLRVFTHEFGHAFGSLADEYAYGYSDPEHLYDLSVEPYEPNITTLADFASKWKDLTKKRTPIPTPDTKKYADKVGAFEGAGYVKTKIYRPVKDCKMRSNNTNDFCPVCTRSLIKMIDFYADRPVK</sequence>
<dbReference type="Pfam" id="PF09471">
    <property type="entry name" value="Peptidase_M64"/>
    <property type="match status" value="1"/>
</dbReference>
<dbReference type="InterPro" id="IPR032625">
    <property type="entry name" value="M64_N"/>
</dbReference>
<dbReference type="Gene3D" id="3.40.390.10">
    <property type="entry name" value="Collagenase (Catalytic Domain)"/>
    <property type="match status" value="1"/>
</dbReference>
<dbReference type="Proteomes" id="UP001348817">
    <property type="component" value="Chromosome"/>
</dbReference>
<dbReference type="EMBL" id="AP025314">
    <property type="protein sequence ID" value="BDD09857.1"/>
    <property type="molecule type" value="Genomic_DNA"/>
</dbReference>
<dbReference type="GO" id="GO:0008237">
    <property type="term" value="F:metallopeptidase activity"/>
    <property type="evidence" value="ECO:0007669"/>
    <property type="project" value="InterPro"/>
</dbReference>
<evidence type="ECO:0000313" key="3">
    <source>
        <dbReference type="Proteomes" id="UP001348817"/>
    </source>
</evidence>
<keyword evidence="3" id="KW-1185">Reference proteome</keyword>
<dbReference type="AlphaFoldDB" id="A0AAU9CSB8"/>
<evidence type="ECO:0000313" key="2">
    <source>
        <dbReference type="EMBL" id="BDD09857.1"/>
    </source>
</evidence>
<evidence type="ECO:0000259" key="1">
    <source>
        <dbReference type="Pfam" id="PF16217"/>
    </source>
</evidence>
<dbReference type="InterPro" id="IPR024079">
    <property type="entry name" value="MetalloPept_cat_dom_sf"/>
</dbReference>
<reference evidence="2 3" key="1">
    <citation type="submission" date="2021-12" db="EMBL/GenBank/DDBJ databases">
        <title>Genome sequencing of bacteria with rrn-lacking chromosome and rrn-plasmid.</title>
        <authorList>
            <person name="Anda M."/>
            <person name="Iwasaki W."/>
        </authorList>
    </citation>
    <scope>NUCLEOTIDE SEQUENCE [LARGE SCALE GENOMIC DNA]</scope>
    <source>
        <strain evidence="2 3">DSM 100852</strain>
    </source>
</reference>
<gene>
    <name evidence="2" type="ORF">FUAX_22890</name>
</gene>